<reference evidence="9 10" key="1">
    <citation type="submission" date="2016-10" db="EMBL/GenBank/DDBJ databases">
        <authorList>
            <person name="de Groot N.N."/>
        </authorList>
    </citation>
    <scope>NUCLEOTIDE SEQUENCE [LARGE SCALE GENOMIC DNA]</scope>
    <source>
        <strain evidence="9 10">DSM 44892</strain>
    </source>
</reference>
<organism evidence="9 10">
    <name type="scientific">Rhodococcus triatomae</name>
    <dbReference type="NCBI Taxonomy" id="300028"/>
    <lineage>
        <taxon>Bacteria</taxon>
        <taxon>Bacillati</taxon>
        <taxon>Actinomycetota</taxon>
        <taxon>Actinomycetes</taxon>
        <taxon>Mycobacteriales</taxon>
        <taxon>Nocardiaceae</taxon>
        <taxon>Rhodococcus</taxon>
    </lineage>
</organism>
<keyword evidence="4" id="KW-1003">Cell membrane</keyword>
<feature type="transmembrane region" description="Helical" evidence="8">
    <location>
        <begin position="187"/>
        <end position="217"/>
    </location>
</feature>
<feature type="transmembrane region" description="Helical" evidence="8">
    <location>
        <begin position="21"/>
        <end position="54"/>
    </location>
</feature>
<evidence type="ECO:0000256" key="8">
    <source>
        <dbReference type="SAM" id="Phobius"/>
    </source>
</evidence>
<feature type="transmembrane region" description="Helical" evidence="8">
    <location>
        <begin position="60"/>
        <end position="82"/>
    </location>
</feature>
<evidence type="ECO:0000256" key="5">
    <source>
        <dbReference type="ARBA" id="ARBA00022692"/>
    </source>
</evidence>
<evidence type="ECO:0000256" key="1">
    <source>
        <dbReference type="ARBA" id="ARBA00004651"/>
    </source>
</evidence>
<dbReference type="Proteomes" id="UP000183263">
    <property type="component" value="Unassembled WGS sequence"/>
</dbReference>
<protein>
    <submittedName>
        <fullName evidence="9">4-azaleucine resistance probable transporter AzlC</fullName>
    </submittedName>
</protein>
<dbReference type="InterPro" id="IPR011606">
    <property type="entry name" value="Brnchd-chn_aa_trnsp_permease"/>
</dbReference>
<evidence type="ECO:0000313" key="10">
    <source>
        <dbReference type="Proteomes" id="UP000183263"/>
    </source>
</evidence>
<comment type="subcellular location">
    <subcellularLocation>
        <location evidence="1">Cell membrane</location>
        <topology evidence="1">Multi-pass membrane protein</topology>
    </subcellularLocation>
</comment>
<keyword evidence="7 8" id="KW-0472">Membrane</keyword>
<feature type="transmembrane region" description="Helical" evidence="8">
    <location>
        <begin position="130"/>
        <end position="155"/>
    </location>
</feature>
<keyword evidence="6 8" id="KW-1133">Transmembrane helix</keyword>
<accession>A0A1G8L5P3</accession>
<dbReference type="AlphaFoldDB" id="A0A1G8L5P3"/>
<evidence type="ECO:0000256" key="6">
    <source>
        <dbReference type="ARBA" id="ARBA00022989"/>
    </source>
</evidence>
<dbReference type="Pfam" id="PF03591">
    <property type="entry name" value="AzlC"/>
    <property type="match status" value="1"/>
</dbReference>
<dbReference type="EMBL" id="FNDN01000008">
    <property type="protein sequence ID" value="SDI50877.1"/>
    <property type="molecule type" value="Genomic_DNA"/>
</dbReference>
<dbReference type="GO" id="GO:0005886">
    <property type="term" value="C:plasma membrane"/>
    <property type="evidence" value="ECO:0007669"/>
    <property type="project" value="UniProtKB-SubCell"/>
</dbReference>
<keyword evidence="5 8" id="KW-0812">Transmembrane</keyword>
<proteinExistence type="inferred from homology"/>
<dbReference type="PANTHER" id="PTHR34979:SF1">
    <property type="entry name" value="INNER MEMBRANE PROTEIN YGAZ"/>
    <property type="match status" value="1"/>
</dbReference>
<dbReference type="GO" id="GO:1903785">
    <property type="term" value="P:L-valine transmembrane transport"/>
    <property type="evidence" value="ECO:0007669"/>
    <property type="project" value="TreeGrafter"/>
</dbReference>
<evidence type="ECO:0000256" key="7">
    <source>
        <dbReference type="ARBA" id="ARBA00023136"/>
    </source>
</evidence>
<evidence type="ECO:0000256" key="2">
    <source>
        <dbReference type="ARBA" id="ARBA00010735"/>
    </source>
</evidence>
<keyword evidence="3" id="KW-0813">Transport</keyword>
<sequence length="227" mass="23235">MNMRLIWRTLDRGVLRDSALICLAMSVVGISYGAVAVSSGLPVWLPVVLAVVVLAGSAELLFAGIVAAGGSPIAAVVAGLVINARHVPYGLALPDVLGSGRRRLVGAHVINDESVAMTFAQKDPALRKQAYWVTGIGVLVFWPLGALTGAVLGAILGDTDVLGLDAVFPALLTALAVPALRSRARWAAVAAGVAIALATTPFLPAGVSVLLALLGVAPTLLRTGRRQ</sequence>
<feature type="transmembrane region" description="Helical" evidence="8">
    <location>
        <begin position="161"/>
        <end position="180"/>
    </location>
</feature>
<comment type="similarity">
    <text evidence="2">Belongs to the AzlC family.</text>
</comment>
<dbReference type="PANTHER" id="PTHR34979">
    <property type="entry name" value="INNER MEMBRANE PROTEIN YGAZ"/>
    <property type="match status" value="1"/>
</dbReference>
<evidence type="ECO:0000256" key="4">
    <source>
        <dbReference type="ARBA" id="ARBA00022475"/>
    </source>
</evidence>
<evidence type="ECO:0000313" key="9">
    <source>
        <dbReference type="EMBL" id="SDI50877.1"/>
    </source>
</evidence>
<evidence type="ECO:0000256" key="3">
    <source>
        <dbReference type="ARBA" id="ARBA00022448"/>
    </source>
</evidence>
<name>A0A1G8L5P3_9NOCA</name>
<keyword evidence="10" id="KW-1185">Reference proteome</keyword>
<gene>
    <name evidence="9" type="ORF">SAMN05444695_10868</name>
</gene>